<feature type="coiled-coil region" evidence="1">
    <location>
        <begin position="390"/>
        <end position="424"/>
    </location>
</feature>
<gene>
    <name evidence="3" type="ORF">EBB54_24835</name>
</gene>
<name>A0A3R8M1X8_9FIRM</name>
<dbReference type="Proteomes" id="UP000274920">
    <property type="component" value="Unassembled WGS sequence"/>
</dbReference>
<evidence type="ECO:0000256" key="2">
    <source>
        <dbReference type="SAM" id="MobiDB-lite"/>
    </source>
</evidence>
<keyword evidence="4" id="KW-1185">Reference proteome</keyword>
<keyword evidence="1" id="KW-0175">Coiled coil</keyword>
<comment type="caution">
    <text evidence="3">The sequence shown here is derived from an EMBL/GenBank/DDBJ whole genome shotgun (WGS) entry which is preliminary data.</text>
</comment>
<sequence>MKIFYKNNGAISVFLSLILLPVLVFGGMTVDASRIYMSKVVISDAGEMAMNAGLAQYNEKLHDEYGFLVMDQSPEDMEEDLEAFFNGSLNGTGIPDTEDYNKILDLLTKSFDAIDVPGSEIYRTEVEKQQILEYMKYRAPVCIAELLTQKLDQLRDTKKMTEAMEAQMEFSEAMEECQDEFEKAKETLDALDRIVTTFPDTAGIRKELSDTEKDYKEVAAKCLLMREAIQNYDHRSNHQSGDLKEMAERFIDSAKKVSLSAPDIYQEKNFNSYIECLDYKKAVEDLGGIQKLSEQGQDLEDEMDSETGADSEEGSDSENGDVSGAGDNPSENAAVSEEDRRELEEITEKYKAETERLMGNSASYSNALLETAKQIVSAHSEKLQSYRSAAETAAQTAKVASRQLKEVEKKLKNAADTFSKWDDKTEKLKAVGKAGQMENNVKGYRDFFSNGEGKSNLQKLEKLMSKVEEDEKYFSEWKSVLKKEQFFRQSIAEVSYASQLSTYMREAKTAVSGAEVRYASLEQVRKNYIANYDHIEASNSYSLRLIGNDPFYIKLQEYCNKETEDSQQEQDEANQRLEEGKAASEEANKEDAYPTYNWNQAGVKLPSAMAGAGGRDADGKLTDLNASSDVNNSSARKGTIQKFKNSISEANSFLDKLEQILKSGIEKLYIAEYAMQMFSYYTVDQENGQTRPDSEIISLSGYSLKEHEAYRAECEYILWGNPESRKNVKNTVMVIFGIRLLFNSFFAFTDSEIDGTAKAAATAITGAAPYLKPIVEVVIKLGFAGVETASDISKIRQGYGVAAIKNKNTWATFPHFGSNTKDTETFTLDYSEYMRIFLCISLLGGNEAAVLGRIADCIQVNTPDTDLLTSYTMLSIQAEVSSRTTFMRKISELGEGGAWGFPDDRYTISYQSILGY</sequence>
<evidence type="ECO:0000256" key="1">
    <source>
        <dbReference type="SAM" id="Coils"/>
    </source>
</evidence>
<accession>A0A3R8M1X8</accession>
<feature type="region of interest" description="Disordered" evidence="2">
    <location>
        <begin position="562"/>
        <end position="593"/>
    </location>
</feature>
<dbReference type="InterPro" id="IPR043756">
    <property type="entry name" value="DUF5702"/>
</dbReference>
<organism evidence="3 4">
    <name type="scientific">Schaedlerella arabinosiphila</name>
    <dbReference type="NCBI Taxonomy" id="2044587"/>
    <lineage>
        <taxon>Bacteria</taxon>
        <taxon>Bacillati</taxon>
        <taxon>Bacillota</taxon>
        <taxon>Clostridia</taxon>
        <taxon>Lachnospirales</taxon>
        <taxon>Lachnospiraceae</taxon>
        <taxon>Schaedlerella</taxon>
    </lineage>
</organism>
<feature type="region of interest" description="Disordered" evidence="2">
    <location>
        <begin position="295"/>
        <end position="344"/>
    </location>
</feature>
<feature type="coiled-coil region" evidence="1">
    <location>
        <begin position="144"/>
        <end position="194"/>
    </location>
</feature>
<protein>
    <submittedName>
        <fullName evidence="3">Uncharacterized protein</fullName>
    </submittedName>
</protein>
<dbReference type="AlphaFoldDB" id="A0A3R8M1X8"/>
<feature type="compositionally biased region" description="Basic and acidic residues" evidence="2">
    <location>
        <begin position="573"/>
        <end position="592"/>
    </location>
</feature>
<proteinExistence type="predicted"/>
<evidence type="ECO:0000313" key="3">
    <source>
        <dbReference type="EMBL" id="RRK34197.1"/>
    </source>
</evidence>
<dbReference type="RefSeq" id="WP_125129353.1">
    <property type="nucleotide sequence ID" value="NZ_RHJS01000002.1"/>
</dbReference>
<dbReference type="Pfam" id="PF18960">
    <property type="entry name" value="DUF5702"/>
    <property type="match status" value="1"/>
</dbReference>
<feature type="compositionally biased region" description="Acidic residues" evidence="2">
    <location>
        <begin position="297"/>
        <end position="319"/>
    </location>
</feature>
<evidence type="ECO:0000313" key="4">
    <source>
        <dbReference type="Proteomes" id="UP000274920"/>
    </source>
</evidence>
<dbReference type="EMBL" id="RHJS01000002">
    <property type="protein sequence ID" value="RRK34197.1"/>
    <property type="molecule type" value="Genomic_DNA"/>
</dbReference>
<reference evidence="3" key="1">
    <citation type="submission" date="2018-10" db="EMBL/GenBank/DDBJ databases">
        <title>Schaedlerella arabinophila gen. nov. sp. nov., isolated from the mouse intestinal tract and comparative analysis with the genome of the closely related altered Schaedler flora strain ASF502.</title>
        <authorList>
            <person name="Miyake S."/>
            <person name="Soh M."/>
            <person name="Seedorf H."/>
        </authorList>
    </citation>
    <scope>NUCLEOTIDE SEQUENCE [LARGE SCALE GENOMIC DNA]</scope>
    <source>
        <strain evidence="3">DSM 106076</strain>
    </source>
</reference>